<proteinExistence type="predicted"/>
<dbReference type="Gramene" id="Zm00001eb233010_T001">
    <property type="protein sequence ID" value="Zm00001eb233010_P001"/>
    <property type="gene ID" value="Zm00001eb233010"/>
</dbReference>
<dbReference type="Proteomes" id="UP000007305">
    <property type="component" value="Chromosome 5"/>
</dbReference>
<reference evidence="3" key="1">
    <citation type="journal article" date="2009" name="Science">
        <title>The B73 maize genome: complexity, diversity, and dynamics.</title>
        <authorList>
            <person name="Schnable P.S."/>
            <person name="Ware D."/>
            <person name="Fulton R.S."/>
            <person name="Stein J.C."/>
            <person name="Wei F."/>
            <person name="Pasternak S."/>
            <person name="Liang C."/>
            <person name="Zhang J."/>
            <person name="Fulton L."/>
            <person name="Graves T.A."/>
            <person name="Minx P."/>
            <person name="Reily A.D."/>
            <person name="Courtney L."/>
            <person name="Kruchowski S.S."/>
            <person name="Tomlinson C."/>
            <person name="Strong C."/>
            <person name="Delehaunty K."/>
            <person name="Fronick C."/>
            <person name="Courtney B."/>
            <person name="Rock S.M."/>
            <person name="Belter E."/>
            <person name="Du F."/>
            <person name="Kim K."/>
            <person name="Abbott R.M."/>
            <person name="Cotton M."/>
            <person name="Levy A."/>
            <person name="Marchetto P."/>
            <person name="Ochoa K."/>
            <person name="Jackson S.M."/>
            <person name="Gillam B."/>
            <person name="Chen W."/>
            <person name="Yan L."/>
            <person name="Higginbotham J."/>
            <person name="Cardenas M."/>
            <person name="Waligorski J."/>
            <person name="Applebaum E."/>
            <person name="Phelps L."/>
            <person name="Falcone J."/>
            <person name="Kanchi K."/>
            <person name="Thane T."/>
            <person name="Scimone A."/>
            <person name="Thane N."/>
            <person name="Henke J."/>
            <person name="Wang T."/>
            <person name="Ruppert J."/>
            <person name="Shah N."/>
            <person name="Rotter K."/>
            <person name="Hodges J."/>
            <person name="Ingenthron E."/>
            <person name="Cordes M."/>
            <person name="Kohlberg S."/>
            <person name="Sgro J."/>
            <person name="Delgado B."/>
            <person name="Mead K."/>
            <person name="Chinwalla A."/>
            <person name="Leonard S."/>
            <person name="Crouse K."/>
            <person name="Collura K."/>
            <person name="Kudrna D."/>
            <person name="Currie J."/>
            <person name="He R."/>
            <person name="Angelova A."/>
            <person name="Rajasekar S."/>
            <person name="Mueller T."/>
            <person name="Lomeli R."/>
            <person name="Scara G."/>
            <person name="Ko A."/>
            <person name="Delaney K."/>
            <person name="Wissotski M."/>
            <person name="Lopez G."/>
            <person name="Campos D."/>
            <person name="Braidotti M."/>
            <person name="Ashley E."/>
            <person name="Golser W."/>
            <person name="Kim H."/>
            <person name="Lee S."/>
            <person name="Lin J."/>
            <person name="Dujmic Z."/>
            <person name="Kim W."/>
            <person name="Talag J."/>
            <person name="Zuccolo A."/>
            <person name="Fan C."/>
            <person name="Sebastian A."/>
            <person name="Kramer M."/>
            <person name="Spiegel L."/>
            <person name="Nascimento L."/>
            <person name="Zutavern T."/>
            <person name="Miller B."/>
            <person name="Ambroise C."/>
            <person name="Muller S."/>
            <person name="Spooner W."/>
            <person name="Narechania A."/>
            <person name="Ren L."/>
            <person name="Wei S."/>
            <person name="Kumari S."/>
            <person name="Faga B."/>
            <person name="Levy M.J."/>
            <person name="McMahan L."/>
            <person name="Van Buren P."/>
            <person name="Vaughn M.W."/>
            <person name="Ying K."/>
            <person name="Yeh C.-T."/>
            <person name="Emrich S.J."/>
            <person name="Jia Y."/>
            <person name="Kalyanaraman A."/>
            <person name="Hsia A.-P."/>
            <person name="Barbazuk W.B."/>
            <person name="Baucom R.S."/>
            <person name="Brutnell T.P."/>
            <person name="Carpita N.C."/>
            <person name="Chaparro C."/>
            <person name="Chia J.-M."/>
            <person name="Deragon J.-M."/>
            <person name="Estill J.C."/>
            <person name="Fu Y."/>
            <person name="Jeddeloh J.A."/>
            <person name="Han Y."/>
            <person name="Lee H."/>
            <person name="Li P."/>
            <person name="Lisch D.R."/>
            <person name="Liu S."/>
            <person name="Liu Z."/>
            <person name="Nagel D.H."/>
            <person name="McCann M.C."/>
            <person name="SanMiguel P."/>
            <person name="Myers A.M."/>
            <person name="Nettleton D."/>
            <person name="Nguyen J."/>
            <person name="Penning B.W."/>
            <person name="Ponnala L."/>
            <person name="Schneider K.L."/>
            <person name="Schwartz D.C."/>
            <person name="Sharma A."/>
            <person name="Soderlund C."/>
            <person name="Springer N.M."/>
            <person name="Sun Q."/>
            <person name="Wang H."/>
            <person name="Waterman M."/>
            <person name="Westerman R."/>
            <person name="Wolfgruber T.K."/>
            <person name="Yang L."/>
            <person name="Yu Y."/>
            <person name="Zhang L."/>
            <person name="Zhou S."/>
            <person name="Zhu Q."/>
            <person name="Bennetzen J.L."/>
            <person name="Dawe R.K."/>
            <person name="Jiang J."/>
            <person name="Jiang N."/>
            <person name="Presting G.G."/>
            <person name="Wessler S.R."/>
            <person name="Aluru S."/>
            <person name="Martienssen R.A."/>
            <person name="Clifton S.W."/>
            <person name="McCombie W.R."/>
            <person name="Wing R.A."/>
            <person name="Wilson R.K."/>
        </authorList>
    </citation>
    <scope>NUCLEOTIDE SEQUENCE [LARGE SCALE GENOMIC DNA]</scope>
    <source>
        <strain evidence="3">cv. B73</strain>
    </source>
</reference>
<reference evidence="2" key="3">
    <citation type="submission" date="2021-05" db="UniProtKB">
        <authorList>
            <consortium name="EnsemblPlants"/>
        </authorList>
    </citation>
    <scope>IDENTIFICATION</scope>
    <source>
        <strain evidence="2">cv. B73</strain>
    </source>
</reference>
<sequence length="162" mass="17694">MLPYGPSCFQIYIIYCYFLHISLLYVFLLVTFGTIVGSLITLMEFVPPMSLYRIIYELSPPSSSRLFSNFSGVHLGDLSDPKTLDYLQHAQACQGGQQATTSCSTTSSHRCGWTSASRMDKCSVNSVDSNNVHKAGMVMKGLPINVYASETLGCAAAMSTYG</sequence>
<organism evidence="2 3">
    <name type="scientific">Zea mays</name>
    <name type="common">Maize</name>
    <dbReference type="NCBI Taxonomy" id="4577"/>
    <lineage>
        <taxon>Eukaryota</taxon>
        <taxon>Viridiplantae</taxon>
        <taxon>Streptophyta</taxon>
        <taxon>Embryophyta</taxon>
        <taxon>Tracheophyta</taxon>
        <taxon>Spermatophyta</taxon>
        <taxon>Magnoliopsida</taxon>
        <taxon>Liliopsida</taxon>
        <taxon>Poales</taxon>
        <taxon>Poaceae</taxon>
        <taxon>PACMAD clade</taxon>
        <taxon>Panicoideae</taxon>
        <taxon>Andropogonodae</taxon>
        <taxon>Andropogoneae</taxon>
        <taxon>Tripsacinae</taxon>
        <taxon>Zea</taxon>
    </lineage>
</organism>
<dbReference type="AlphaFoldDB" id="A0A804U7K7"/>
<keyword evidence="1" id="KW-1133">Transmembrane helix</keyword>
<accession>A0A804U7K7</accession>
<protein>
    <submittedName>
        <fullName evidence="2">Uncharacterized protein</fullName>
    </submittedName>
</protein>
<feature type="transmembrane region" description="Helical" evidence="1">
    <location>
        <begin position="12"/>
        <end position="43"/>
    </location>
</feature>
<evidence type="ECO:0000313" key="3">
    <source>
        <dbReference type="Proteomes" id="UP000007305"/>
    </source>
</evidence>
<keyword evidence="1" id="KW-0472">Membrane</keyword>
<evidence type="ECO:0000313" key="2">
    <source>
        <dbReference type="EnsemblPlants" id="Zm00001eb233010_P001"/>
    </source>
</evidence>
<keyword evidence="1" id="KW-0812">Transmembrane</keyword>
<evidence type="ECO:0000256" key="1">
    <source>
        <dbReference type="SAM" id="Phobius"/>
    </source>
</evidence>
<name>A0A804U7K7_MAIZE</name>
<keyword evidence="3" id="KW-1185">Reference proteome</keyword>
<dbReference type="EnsemblPlants" id="Zm00001eb233010_T001">
    <property type="protein sequence ID" value="Zm00001eb233010_P001"/>
    <property type="gene ID" value="Zm00001eb233010"/>
</dbReference>
<dbReference type="InParanoid" id="A0A804U7K7"/>
<reference evidence="2" key="2">
    <citation type="submission" date="2019-07" db="EMBL/GenBank/DDBJ databases">
        <authorList>
            <person name="Seetharam A."/>
            <person name="Woodhouse M."/>
            <person name="Cannon E."/>
        </authorList>
    </citation>
    <scope>NUCLEOTIDE SEQUENCE [LARGE SCALE GENOMIC DNA]</scope>
    <source>
        <strain evidence="2">cv. B73</strain>
    </source>
</reference>